<dbReference type="InterPro" id="IPR027417">
    <property type="entry name" value="P-loop_NTPase"/>
</dbReference>
<feature type="domain" description="Bacterial type II secretion system protein E" evidence="2">
    <location>
        <begin position="8"/>
        <end position="277"/>
    </location>
</feature>
<organism evidence="3 4">
    <name type="scientific">Candidatus Portnoybacteria bacterium RIFCSPLOWO2_02_FULL_39_11</name>
    <dbReference type="NCBI Taxonomy" id="1802001"/>
    <lineage>
        <taxon>Bacteria</taxon>
        <taxon>Candidatus Portnoyibacteriota</taxon>
    </lineage>
</organism>
<dbReference type="Gene3D" id="3.40.50.300">
    <property type="entry name" value="P-loop containing nucleotide triphosphate hydrolases"/>
    <property type="match status" value="1"/>
</dbReference>
<name>A0A1G2FS05_9BACT</name>
<dbReference type="PANTHER" id="PTHR30486">
    <property type="entry name" value="TWITCHING MOTILITY PROTEIN PILT"/>
    <property type="match status" value="1"/>
</dbReference>
<reference evidence="3 4" key="1">
    <citation type="journal article" date="2016" name="Nat. Commun.">
        <title>Thousands of microbial genomes shed light on interconnected biogeochemical processes in an aquifer system.</title>
        <authorList>
            <person name="Anantharaman K."/>
            <person name="Brown C.T."/>
            <person name="Hug L.A."/>
            <person name="Sharon I."/>
            <person name="Castelle C.J."/>
            <person name="Probst A.J."/>
            <person name="Thomas B.C."/>
            <person name="Singh A."/>
            <person name="Wilkins M.J."/>
            <person name="Karaoz U."/>
            <person name="Brodie E.L."/>
            <person name="Williams K.H."/>
            <person name="Hubbard S.S."/>
            <person name="Banfield J.F."/>
        </authorList>
    </citation>
    <scope>NUCLEOTIDE SEQUENCE [LARGE SCALE GENOMIC DNA]</scope>
</reference>
<dbReference type="GO" id="GO:0016887">
    <property type="term" value="F:ATP hydrolysis activity"/>
    <property type="evidence" value="ECO:0007669"/>
    <property type="project" value="InterPro"/>
</dbReference>
<comment type="similarity">
    <text evidence="1">Belongs to the GSP E family.</text>
</comment>
<sequence length="357" mass="40258">MSDDYKKEMDDLLEEVIKRDATDLHLSVGRPPIFRIDGSLNIMEEKEPISTERARDLIMSLMSKEQLSKFEVNKDVDLSITYQNKARFRVNIYQESNNIAAALRFIPSRIRTIEDLSLPPILHQFTQVPQGFFLVVGPSGHGKSTALAAMVDEINHSRQDHLITIEDPIEYVFPEDKCIIDQREVSVDVADFHRGLRAMFRQDADVAMIGEMRDPETISTAMTAAETGHLIFSTLHTNTAAQTVDRIIDSFPPHQQGQIRMQLAATLLGILSRRLLPAAKGGLINAVELLIVNSAVRNLIREGKTHQIDMVIETSAEEGMISLNRSLVDLVSRGLVSYEKAEIYSNNPHELRMMLQR</sequence>
<evidence type="ECO:0000256" key="1">
    <source>
        <dbReference type="ARBA" id="ARBA00006611"/>
    </source>
</evidence>
<evidence type="ECO:0000313" key="4">
    <source>
        <dbReference type="Proteomes" id="UP000177126"/>
    </source>
</evidence>
<protein>
    <submittedName>
        <fullName evidence="3">Type IV pili twitching motility protein PilT</fullName>
    </submittedName>
</protein>
<dbReference type="NCBIfam" id="TIGR01420">
    <property type="entry name" value="pilT_fam"/>
    <property type="match status" value="1"/>
</dbReference>
<dbReference type="InterPro" id="IPR001482">
    <property type="entry name" value="T2SS/T4SS_dom"/>
</dbReference>
<dbReference type="InterPro" id="IPR006321">
    <property type="entry name" value="PilT/PilU"/>
</dbReference>
<proteinExistence type="inferred from homology"/>
<dbReference type="PANTHER" id="PTHR30486:SF16">
    <property type="entry name" value="TWITCHING MOTILITY PROTEIN PILT"/>
    <property type="match status" value="1"/>
</dbReference>
<dbReference type="Proteomes" id="UP000177126">
    <property type="component" value="Unassembled WGS sequence"/>
</dbReference>
<dbReference type="SUPFAM" id="SSF52540">
    <property type="entry name" value="P-loop containing nucleoside triphosphate hydrolases"/>
    <property type="match status" value="1"/>
</dbReference>
<dbReference type="AlphaFoldDB" id="A0A1G2FS05"/>
<comment type="caution">
    <text evidence="3">The sequence shown here is derived from an EMBL/GenBank/DDBJ whole genome shotgun (WGS) entry which is preliminary data.</text>
</comment>
<accession>A0A1G2FS05</accession>
<dbReference type="GO" id="GO:0005524">
    <property type="term" value="F:ATP binding"/>
    <property type="evidence" value="ECO:0007669"/>
    <property type="project" value="InterPro"/>
</dbReference>
<evidence type="ECO:0000313" key="3">
    <source>
        <dbReference type="EMBL" id="OGZ40866.1"/>
    </source>
</evidence>
<evidence type="ECO:0000259" key="2">
    <source>
        <dbReference type="Pfam" id="PF00437"/>
    </source>
</evidence>
<dbReference type="CDD" id="cd01131">
    <property type="entry name" value="PilT"/>
    <property type="match status" value="1"/>
</dbReference>
<dbReference type="EMBL" id="MHNF01000024">
    <property type="protein sequence ID" value="OGZ40866.1"/>
    <property type="molecule type" value="Genomic_DNA"/>
</dbReference>
<gene>
    <name evidence="3" type="ORF">A3B04_03770</name>
</gene>
<dbReference type="InterPro" id="IPR050921">
    <property type="entry name" value="T4SS_GSP_E_ATPase"/>
</dbReference>
<dbReference type="Gene3D" id="3.30.450.90">
    <property type="match status" value="1"/>
</dbReference>
<dbReference type="Pfam" id="PF00437">
    <property type="entry name" value="T2SSE"/>
    <property type="match status" value="1"/>
</dbReference>